<keyword evidence="2" id="KW-1003">Cell membrane</keyword>
<evidence type="ECO:0000256" key="5">
    <source>
        <dbReference type="ARBA" id="ARBA00023136"/>
    </source>
</evidence>
<dbReference type="PANTHER" id="PTHR42770">
    <property type="entry name" value="AMINO ACID TRANSPORTER-RELATED"/>
    <property type="match status" value="1"/>
</dbReference>
<feature type="transmembrane region" description="Helical" evidence="6">
    <location>
        <begin position="223"/>
        <end position="247"/>
    </location>
</feature>
<evidence type="ECO:0000313" key="8">
    <source>
        <dbReference type="Proteomes" id="UP000295517"/>
    </source>
</evidence>
<sequence length="397" mass="43422">MPLKRTLSRWAVIFYGLGTILGAGIYVLVGKVAGHAGNFAPLAFLLASFIALFSVISYAELSSRFPKSAGEAFYIQKAFENNWLSTLVGWLVVFTGLVSAAVLARGFAGYLQLFFTLPVWLAVVLLVPCLGTVAIWGIKESAILIMLITLIEAGGLLFIIFLPGHELLKASNLWQAFTPVSIQEWSGIFSGAFIAFYAYVGFEDMVNVAEEIKSPEKNLPPAMFWVLALATLLYLLVALAIISTLSIEELTQSEAPLASFIEKKGYSPILIGLIGLIAVINGALVQMIMASRVLYGMAKQQNAPRALGWVNSFTQTPVLATVVVILIVLVFALWFDVEDLAKITSSIMLCVFIMIHLSLIKMKLRKTLPENAVVYSIFFPVTGAILSFFFLISQLWS</sequence>
<feature type="transmembrane region" description="Helical" evidence="6">
    <location>
        <begin position="182"/>
        <end position="202"/>
    </location>
</feature>
<keyword evidence="5 6" id="KW-0472">Membrane</keyword>
<feature type="transmembrane region" description="Helical" evidence="6">
    <location>
        <begin position="143"/>
        <end position="162"/>
    </location>
</feature>
<feature type="transmembrane region" description="Helical" evidence="6">
    <location>
        <begin position="267"/>
        <end position="295"/>
    </location>
</feature>
<dbReference type="PANTHER" id="PTHR42770:SF11">
    <property type="entry name" value="INNER MEMBRANE TRANSPORT PROTEIN YBAT"/>
    <property type="match status" value="1"/>
</dbReference>
<evidence type="ECO:0000256" key="3">
    <source>
        <dbReference type="ARBA" id="ARBA00022692"/>
    </source>
</evidence>
<feature type="transmembrane region" description="Helical" evidence="6">
    <location>
        <begin position="341"/>
        <end position="360"/>
    </location>
</feature>
<dbReference type="InterPro" id="IPR002293">
    <property type="entry name" value="AA/rel_permease1"/>
</dbReference>
<dbReference type="EMBL" id="CP038254">
    <property type="protein sequence ID" value="QBR85412.1"/>
    <property type="molecule type" value="Genomic_DNA"/>
</dbReference>
<evidence type="ECO:0000256" key="2">
    <source>
        <dbReference type="ARBA" id="ARBA00022475"/>
    </source>
</evidence>
<dbReference type="GO" id="GO:0005886">
    <property type="term" value="C:plasma membrane"/>
    <property type="evidence" value="ECO:0007669"/>
    <property type="project" value="UniProtKB-SubCell"/>
</dbReference>
<dbReference type="Proteomes" id="UP000295517">
    <property type="component" value="Chromosome"/>
</dbReference>
<feature type="transmembrane region" description="Helical" evidence="6">
    <location>
        <begin position="39"/>
        <end position="61"/>
    </location>
</feature>
<dbReference type="AlphaFoldDB" id="A0AAX1EK04"/>
<dbReference type="Gene3D" id="1.20.1740.10">
    <property type="entry name" value="Amino acid/polyamine transporter I"/>
    <property type="match status" value="1"/>
</dbReference>
<dbReference type="GO" id="GO:0022857">
    <property type="term" value="F:transmembrane transporter activity"/>
    <property type="evidence" value="ECO:0007669"/>
    <property type="project" value="InterPro"/>
</dbReference>
<feature type="transmembrane region" description="Helical" evidence="6">
    <location>
        <begin position="12"/>
        <end position="33"/>
    </location>
</feature>
<protein>
    <submittedName>
        <fullName evidence="7">Amino acid permease</fullName>
    </submittedName>
</protein>
<dbReference type="PIRSF" id="PIRSF006060">
    <property type="entry name" value="AA_transporter"/>
    <property type="match status" value="1"/>
</dbReference>
<accession>A0AAX1EK04</accession>
<feature type="transmembrane region" description="Helical" evidence="6">
    <location>
        <begin position="316"/>
        <end position="335"/>
    </location>
</feature>
<dbReference type="InterPro" id="IPR050367">
    <property type="entry name" value="APC_superfamily"/>
</dbReference>
<gene>
    <name evidence="7" type="ORF">E3983_11685</name>
</gene>
<evidence type="ECO:0000256" key="4">
    <source>
        <dbReference type="ARBA" id="ARBA00022989"/>
    </source>
</evidence>
<evidence type="ECO:0000313" key="7">
    <source>
        <dbReference type="EMBL" id="QBR85412.1"/>
    </source>
</evidence>
<feature type="transmembrane region" description="Helical" evidence="6">
    <location>
        <begin position="82"/>
        <end position="104"/>
    </location>
</feature>
<proteinExistence type="predicted"/>
<keyword evidence="3 6" id="KW-0812">Transmembrane</keyword>
<evidence type="ECO:0000256" key="6">
    <source>
        <dbReference type="SAM" id="Phobius"/>
    </source>
</evidence>
<evidence type="ECO:0000256" key="1">
    <source>
        <dbReference type="ARBA" id="ARBA00004651"/>
    </source>
</evidence>
<dbReference type="Pfam" id="PF13520">
    <property type="entry name" value="AA_permease_2"/>
    <property type="match status" value="1"/>
</dbReference>
<feature type="transmembrane region" description="Helical" evidence="6">
    <location>
        <begin position="110"/>
        <end position="136"/>
    </location>
</feature>
<keyword evidence="4 6" id="KW-1133">Transmembrane helix</keyword>
<feature type="transmembrane region" description="Helical" evidence="6">
    <location>
        <begin position="372"/>
        <end position="396"/>
    </location>
</feature>
<name>A0AAX1EK04_9GAMM</name>
<organism evidence="7 8">
    <name type="scientific">Legionella israelensis</name>
    <dbReference type="NCBI Taxonomy" id="454"/>
    <lineage>
        <taxon>Bacteria</taxon>
        <taxon>Pseudomonadati</taxon>
        <taxon>Pseudomonadota</taxon>
        <taxon>Gammaproteobacteria</taxon>
        <taxon>Legionellales</taxon>
        <taxon>Legionellaceae</taxon>
        <taxon>Legionella</taxon>
    </lineage>
</organism>
<comment type="subcellular location">
    <subcellularLocation>
        <location evidence="1">Cell membrane</location>
        <topology evidence="1">Multi-pass membrane protein</topology>
    </subcellularLocation>
</comment>
<reference evidence="7 8" key="1">
    <citation type="submission" date="2019-03" db="EMBL/GenBank/DDBJ databases">
        <title>Diverse conjugative elements silence natural transformation in Legionella species.</title>
        <authorList>
            <person name="Durieux I."/>
            <person name="Ginevra C."/>
            <person name="Attaiech L."/>
            <person name="Picq K."/>
            <person name="Juan P.A."/>
            <person name="Jarraud S."/>
            <person name="Charpentier X."/>
        </authorList>
    </citation>
    <scope>NUCLEOTIDE SEQUENCE [LARGE SCALE GENOMIC DNA]</scope>
    <source>
        <strain evidence="7 8">HL-0427-4011</strain>
    </source>
</reference>